<comment type="similarity">
    <text evidence="2">Belongs to the ABC transporter superfamily. ABCG family. Eye pigment precursor importer (TC 3.A.1.204) subfamily.</text>
</comment>
<organism evidence="8 9">
    <name type="scientific">Cylicocyclus nassatus</name>
    <name type="common">Nematode worm</name>
    <dbReference type="NCBI Taxonomy" id="53992"/>
    <lineage>
        <taxon>Eukaryota</taxon>
        <taxon>Metazoa</taxon>
        <taxon>Ecdysozoa</taxon>
        <taxon>Nematoda</taxon>
        <taxon>Chromadorea</taxon>
        <taxon>Rhabditida</taxon>
        <taxon>Rhabditina</taxon>
        <taxon>Rhabditomorpha</taxon>
        <taxon>Strongyloidea</taxon>
        <taxon>Strongylidae</taxon>
        <taxon>Cylicocyclus</taxon>
    </lineage>
</organism>
<evidence type="ECO:0000256" key="2">
    <source>
        <dbReference type="ARBA" id="ARBA00005814"/>
    </source>
</evidence>
<sequence>MGMKYGESIGATENWMWMYDLDDAIKADLAGSIHRSHGPPHSPAFLELFIRSGKNLLLDAIARTASGDITGTVQLNKYTITRSRFLKYCSYVPARREYPGFMTLNSLLYYTAALTFGNFRANDIKTRLHYLMRTFDLLGYGHEKLGDLSKTARRRVAVAIALVKDPVLLILENPLRGLEPIACYQLINCLRSYAIEQNRIVLITINEPRTDICQSISRITVLFQGRVMYSGEQIRVIEHSMIINVT</sequence>
<keyword evidence="4" id="KW-0812">Transmembrane</keyword>
<dbReference type="InterPro" id="IPR050352">
    <property type="entry name" value="ABCG_transporters"/>
</dbReference>
<dbReference type="Pfam" id="PF00005">
    <property type="entry name" value="ABC_tran"/>
    <property type="match status" value="1"/>
</dbReference>
<dbReference type="GO" id="GO:0042626">
    <property type="term" value="F:ATPase-coupled transmembrane transporter activity"/>
    <property type="evidence" value="ECO:0007669"/>
    <property type="project" value="TreeGrafter"/>
</dbReference>
<dbReference type="GO" id="GO:0005524">
    <property type="term" value="F:ATP binding"/>
    <property type="evidence" value="ECO:0007669"/>
    <property type="project" value="InterPro"/>
</dbReference>
<proteinExistence type="inferred from homology"/>
<evidence type="ECO:0000259" key="7">
    <source>
        <dbReference type="Pfam" id="PF00005"/>
    </source>
</evidence>
<dbReference type="Gene3D" id="3.40.50.300">
    <property type="entry name" value="P-loop containing nucleotide triphosphate hydrolases"/>
    <property type="match status" value="1"/>
</dbReference>
<keyword evidence="5" id="KW-1133">Transmembrane helix</keyword>
<evidence type="ECO:0000313" key="8">
    <source>
        <dbReference type="EMBL" id="CAJ0607564.1"/>
    </source>
</evidence>
<evidence type="ECO:0000256" key="5">
    <source>
        <dbReference type="ARBA" id="ARBA00022989"/>
    </source>
</evidence>
<reference evidence="8" key="1">
    <citation type="submission" date="2023-07" db="EMBL/GenBank/DDBJ databases">
        <authorList>
            <consortium name="CYATHOMIX"/>
        </authorList>
    </citation>
    <scope>NUCLEOTIDE SEQUENCE</scope>
    <source>
        <strain evidence="8">N/A</strain>
    </source>
</reference>
<evidence type="ECO:0000313" key="9">
    <source>
        <dbReference type="Proteomes" id="UP001176961"/>
    </source>
</evidence>
<evidence type="ECO:0000256" key="4">
    <source>
        <dbReference type="ARBA" id="ARBA00022692"/>
    </source>
</evidence>
<dbReference type="GO" id="GO:0043190">
    <property type="term" value="C:ATP-binding cassette (ABC) transporter complex"/>
    <property type="evidence" value="ECO:0007669"/>
    <property type="project" value="TreeGrafter"/>
</dbReference>
<keyword evidence="9" id="KW-1185">Reference proteome</keyword>
<dbReference type="EMBL" id="CATQJL010000316">
    <property type="protein sequence ID" value="CAJ0607564.1"/>
    <property type="molecule type" value="Genomic_DNA"/>
</dbReference>
<name>A0AA36MC66_CYLNA</name>
<dbReference type="Proteomes" id="UP001176961">
    <property type="component" value="Unassembled WGS sequence"/>
</dbReference>
<keyword evidence="6" id="KW-0472">Membrane</keyword>
<keyword evidence="3" id="KW-0813">Transport</keyword>
<evidence type="ECO:0000256" key="6">
    <source>
        <dbReference type="ARBA" id="ARBA00023136"/>
    </source>
</evidence>
<dbReference type="PANTHER" id="PTHR48041:SF113">
    <property type="entry name" value="ATP-BINDING CASSETTE SUB-FAMILY G MEMBER 5"/>
    <property type="match status" value="1"/>
</dbReference>
<protein>
    <recommendedName>
        <fullName evidence="7">ABC transporter domain-containing protein</fullName>
    </recommendedName>
</protein>
<comment type="subcellular location">
    <subcellularLocation>
        <location evidence="1">Membrane</location>
        <topology evidence="1">Multi-pass membrane protein</topology>
    </subcellularLocation>
</comment>
<dbReference type="PANTHER" id="PTHR48041">
    <property type="entry name" value="ABC TRANSPORTER G FAMILY MEMBER 28"/>
    <property type="match status" value="1"/>
</dbReference>
<accession>A0AA36MC66</accession>
<dbReference type="AlphaFoldDB" id="A0AA36MC66"/>
<dbReference type="SUPFAM" id="SSF52540">
    <property type="entry name" value="P-loop containing nucleoside triphosphate hydrolases"/>
    <property type="match status" value="1"/>
</dbReference>
<dbReference type="InterPro" id="IPR027417">
    <property type="entry name" value="P-loop_NTPase"/>
</dbReference>
<feature type="domain" description="ABC transporter" evidence="7">
    <location>
        <begin position="52"/>
        <end position="175"/>
    </location>
</feature>
<comment type="caution">
    <text evidence="8">The sequence shown here is derived from an EMBL/GenBank/DDBJ whole genome shotgun (WGS) entry which is preliminary data.</text>
</comment>
<dbReference type="InterPro" id="IPR003439">
    <property type="entry name" value="ABC_transporter-like_ATP-bd"/>
</dbReference>
<evidence type="ECO:0000256" key="1">
    <source>
        <dbReference type="ARBA" id="ARBA00004141"/>
    </source>
</evidence>
<evidence type="ECO:0000256" key="3">
    <source>
        <dbReference type="ARBA" id="ARBA00022448"/>
    </source>
</evidence>
<dbReference type="GO" id="GO:0016887">
    <property type="term" value="F:ATP hydrolysis activity"/>
    <property type="evidence" value="ECO:0007669"/>
    <property type="project" value="InterPro"/>
</dbReference>
<gene>
    <name evidence="8" type="ORF">CYNAS_LOCUS19547</name>
</gene>